<reference evidence="10" key="1">
    <citation type="journal article" date="2019" name="Int. J. Syst. Evol. Microbiol.">
        <title>The Global Catalogue of Microorganisms (GCM) 10K type strain sequencing project: providing services to taxonomists for standard genome sequencing and annotation.</title>
        <authorList>
            <consortium name="The Broad Institute Genomics Platform"/>
            <consortium name="The Broad Institute Genome Sequencing Center for Infectious Disease"/>
            <person name="Wu L."/>
            <person name="Ma J."/>
        </authorList>
    </citation>
    <scope>NUCLEOTIDE SEQUENCE [LARGE SCALE GENOMIC DNA]</scope>
    <source>
        <strain evidence="10">KCTC 15012</strain>
    </source>
</reference>
<keyword evidence="5 8" id="KW-0732">Signal</keyword>
<evidence type="ECO:0000256" key="4">
    <source>
        <dbReference type="ARBA" id="ARBA00022692"/>
    </source>
</evidence>
<evidence type="ECO:0000256" key="5">
    <source>
        <dbReference type="ARBA" id="ARBA00022729"/>
    </source>
</evidence>
<accession>A0ABW5CAA2</accession>
<dbReference type="EMBL" id="JBHUIY010000018">
    <property type="protein sequence ID" value="MFD2234194.1"/>
    <property type="molecule type" value="Genomic_DNA"/>
</dbReference>
<dbReference type="RefSeq" id="WP_377316170.1">
    <property type="nucleotide sequence ID" value="NZ_JBHUIY010000018.1"/>
</dbReference>
<organism evidence="9 10">
    <name type="scientific">Phaeospirillum tilakii</name>
    <dbReference type="NCBI Taxonomy" id="741673"/>
    <lineage>
        <taxon>Bacteria</taxon>
        <taxon>Pseudomonadati</taxon>
        <taxon>Pseudomonadota</taxon>
        <taxon>Alphaproteobacteria</taxon>
        <taxon>Rhodospirillales</taxon>
        <taxon>Rhodospirillaceae</taxon>
        <taxon>Phaeospirillum</taxon>
    </lineage>
</organism>
<name>A0ABW5CAA2_9PROT</name>
<sequence length="431" mass="46654">MSQIIRHPASLGVFGLLAAMSASGQAEAAGFALREQSAEALGNAYAGSTAKAYDISTIYYNPAGMARLEGSQTGGSVTWIMPTAEFDGVSTRGNGARNGGGTGGDAIMDAAVGATYALWDINPDWKLGVAVTAPFGLRSHYKSDWVGRYNALTSNITNINVSPSLSYRINEHLSIGGGPQIDYTSVTLSQAIDFRAVGANDGKMTVQGDSIGFGGDLGLLWEFDPTARVGLNYRSQVHHTIQGKARFEGIPTVGGLSTNPAFAYGTAEATLTTPDTVSLGYYQDITPRWAVMSDLQWTQWSTFRTLRIEYANGRNPSVVEEHWRDTWFFSVGATYSTEDWGKFHFGTAYDQSAVKDAHRTARIPDSNRYWLSFGYSYDFSPGNQLNFGYAHLFADKANINDVSKTSLATNTLTGQYDSSVDIVSLGFNMKF</sequence>
<dbReference type="PANTHER" id="PTHR35093:SF3">
    <property type="entry name" value="LONG-CHAIN FATTY ACID TRANSPORT PROTEIN"/>
    <property type="match status" value="1"/>
</dbReference>
<feature type="signal peptide" evidence="8">
    <location>
        <begin position="1"/>
        <end position="28"/>
    </location>
</feature>
<dbReference type="Gene3D" id="2.40.160.60">
    <property type="entry name" value="Outer membrane protein transport protein (OMPP1/FadL/TodX)"/>
    <property type="match status" value="1"/>
</dbReference>
<keyword evidence="6" id="KW-0472">Membrane</keyword>
<keyword evidence="10" id="KW-1185">Reference proteome</keyword>
<keyword evidence="3" id="KW-1134">Transmembrane beta strand</keyword>
<keyword evidence="7" id="KW-0998">Cell outer membrane</keyword>
<evidence type="ECO:0000256" key="6">
    <source>
        <dbReference type="ARBA" id="ARBA00023136"/>
    </source>
</evidence>
<comment type="similarity">
    <text evidence="2">Belongs to the OmpP1/FadL family.</text>
</comment>
<evidence type="ECO:0000256" key="8">
    <source>
        <dbReference type="SAM" id="SignalP"/>
    </source>
</evidence>
<evidence type="ECO:0000256" key="1">
    <source>
        <dbReference type="ARBA" id="ARBA00004571"/>
    </source>
</evidence>
<evidence type="ECO:0000256" key="3">
    <source>
        <dbReference type="ARBA" id="ARBA00022452"/>
    </source>
</evidence>
<evidence type="ECO:0000313" key="10">
    <source>
        <dbReference type="Proteomes" id="UP001597296"/>
    </source>
</evidence>
<comment type="subcellular location">
    <subcellularLocation>
        <location evidence="1">Cell outer membrane</location>
        <topology evidence="1">Multi-pass membrane protein</topology>
    </subcellularLocation>
</comment>
<feature type="chain" id="PRO_5045143829" evidence="8">
    <location>
        <begin position="29"/>
        <end position="431"/>
    </location>
</feature>
<dbReference type="Pfam" id="PF03349">
    <property type="entry name" value="Toluene_X"/>
    <property type="match status" value="1"/>
</dbReference>
<evidence type="ECO:0000256" key="7">
    <source>
        <dbReference type="ARBA" id="ARBA00023237"/>
    </source>
</evidence>
<dbReference type="Proteomes" id="UP001597296">
    <property type="component" value="Unassembled WGS sequence"/>
</dbReference>
<gene>
    <name evidence="9" type="ORF">ACFSNB_10275</name>
</gene>
<evidence type="ECO:0000256" key="2">
    <source>
        <dbReference type="ARBA" id="ARBA00008163"/>
    </source>
</evidence>
<evidence type="ECO:0000313" key="9">
    <source>
        <dbReference type="EMBL" id="MFD2234194.1"/>
    </source>
</evidence>
<dbReference type="SUPFAM" id="SSF56935">
    <property type="entry name" value="Porins"/>
    <property type="match status" value="1"/>
</dbReference>
<comment type="caution">
    <text evidence="9">The sequence shown here is derived from an EMBL/GenBank/DDBJ whole genome shotgun (WGS) entry which is preliminary data.</text>
</comment>
<dbReference type="PANTHER" id="PTHR35093">
    <property type="entry name" value="OUTER MEMBRANE PROTEIN NMB0088-RELATED"/>
    <property type="match status" value="1"/>
</dbReference>
<keyword evidence="4" id="KW-0812">Transmembrane</keyword>
<dbReference type="InterPro" id="IPR005017">
    <property type="entry name" value="OMPP1/FadL/TodX"/>
</dbReference>
<proteinExistence type="inferred from homology"/>
<protein>
    <submittedName>
        <fullName evidence="9">OmpP1/FadL family transporter</fullName>
    </submittedName>
</protein>